<evidence type="ECO:0000256" key="4">
    <source>
        <dbReference type="ARBA" id="ARBA00022729"/>
    </source>
</evidence>
<dbReference type="PANTHER" id="PTHR22762">
    <property type="entry name" value="ALPHA-GLUCOSIDASE"/>
    <property type="match status" value="1"/>
</dbReference>
<dbReference type="InterPro" id="IPR013780">
    <property type="entry name" value="Glyco_hydro_b"/>
</dbReference>
<dbReference type="InterPro" id="IPR030458">
    <property type="entry name" value="Glyco_hydro_31_AS"/>
</dbReference>
<dbReference type="CDD" id="cd14752">
    <property type="entry name" value="GH31_N"/>
    <property type="match status" value="1"/>
</dbReference>
<comment type="pathway">
    <text evidence="2">Glycan metabolism; N-glycan metabolism.</text>
</comment>
<evidence type="ECO:0000256" key="1">
    <source>
        <dbReference type="ARBA" id="ARBA00004240"/>
    </source>
</evidence>
<keyword evidence="6" id="KW-0256">Endoplasmic reticulum</keyword>
<proteinExistence type="inferred from homology"/>
<dbReference type="GO" id="GO:0070880">
    <property type="term" value="P:fungal-type cell wall beta-glucan biosynthetic process"/>
    <property type="evidence" value="ECO:0007669"/>
    <property type="project" value="EnsemblFungi"/>
</dbReference>
<dbReference type="GO" id="GO:0006491">
    <property type="term" value="P:N-glycan processing"/>
    <property type="evidence" value="ECO:0007669"/>
    <property type="project" value="EnsemblFungi"/>
</dbReference>
<dbReference type="OrthoDB" id="3237269at2759"/>
<dbReference type="PROSITE" id="PS00129">
    <property type="entry name" value="GLYCOSYL_HYDROL_F31_1"/>
    <property type="match status" value="1"/>
</dbReference>
<evidence type="ECO:0000256" key="7">
    <source>
        <dbReference type="ARBA" id="ARBA00023180"/>
    </source>
</evidence>
<accession>A0A2H9TPZ6</accession>
<comment type="subcellular location">
    <subcellularLocation>
        <location evidence="1">Endoplasmic reticulum</location>
    </subcellularLocation>
</comment>
<dbReference type="GO" id="GO:0106407">
    <property type="term" value="F:Glc2Man9GlcNAc2 oligosaccharide glucosidase activity"/>
    <property type="evidence" value="ECO:0007669"/>
    <property type="project" value="EnsemblFungi"/>
</dbReference>
<evidence type="ECO:0000259" key="12">
    <source>
        <dbReference type="Pfam" id="PF13802"/>
    </source>
</evidence>
<keyword evidence="7" id="KW-0325">Glycoprotein</keyword>
<dbReference type="SUPFAM" id="SSF74650">
    <property type="entry name" value="Galactose mutarotase-like"/>
    <property type="match status" value="1"/>
</dbReference>
<keyword evidence="5 10" id="KW-0378">Hydrolase</keyword>
<dbReference type="AlphaFoldDB" id="A0A2H9TPZ6"/>
<evidence type="ECO:0000256" key="9">
    <source>
        <dbReference type="ARBA" id="ARBA00042895"/>
    </source>
</evidence>
<dbReference type="Proteomes" id="UP000240830">
    <property type="component" value="Unassembled WGS sequence"/>
</dbReference>
<reference evidence="13 14" key="1">
    <citation type="submission" date="2016-10" db="EMBL/GenBank/DDBJ databases">
        <title>The genome of Paramicrosporidium saccamoebae is the missing link in understanding Cryptomycota and Microsporidia evolution.</title>
        <authorList>
            <person name="Quandt C.A."/>
            <person name="Beaudet D."/>
            <person name="Corsaro D."/>
            <person name="Michel R."/>
            <person name="Corradi N."/>
            <person name="James T."/>
        </authorList>
    </citation>
    <scope>NUCLEOTIDE SEQUENCE [LARGE SCALE GENOMIC DNA]</scope>
    <source>
        <strain evidence="13 14">KSL3</strain>
    </source>
</reference>
<dbReference type="Pfam" id="PF01055">
    <property type="entry name" value="Glyco_hydro_31_2nd"/>
    <property type="match status" value="1"/>
</dbReference>
<dbReference type="InterPro" id="IPR011013">
    <property type="entry name" value="Gal_mutarotase_sf_dom"/>
</dbReference>
<dbReference type="InterPro" id="IPR017853">
    <property type="entry name" value="GH"/>
</dbReference>
<keyword evidence="8 10" id="KW-0326">Glycosidase</keyword>
<dbReference type="CDD" id="cd06603">
    <property type="entry name" value="GH31_GANC_GANAB_alpha"/>
    <property type="match status" value="1"/>
</dbReference>
<dbReference type="InterPro" id="IPR025887">
    <property type="entry name" value="Glyco_hydro_31_N_dom"/>
</dbReference>
<dbReference type="InterPro" id="IPR000322">
    <property type="entry name" value="Glyco_hydro_31_TIM"/>
</dbReference>
<evidence type="ECO:0000256" key="10">
    <source>
        <dbReference type="RuleBase" id="RU361185"/>
    </source>
</evidence>
<dbReference type="SUPFAM" id="SSF51445">
    <property type="entry name" value="(Trans)glycosidases"/>
    <property type="match status" value="1"/>
</dbReference>
<evidence type="ECO:0000256" key="2">
    <source>
        <dbReference type="ARBA" id="ARBA00004833"/>
    </source>
</evidence>
<dbReference type="EMBL" id="MTSL01000041">
    <property type="protein sequence ID" value="PJF19786.1"/>
    <property type="molecule type" value="Genomic_DNA"/>
</dbReference>
<feature type="domain" description="Glycoside hydrolase family 31 TIM barrel" evidence="11">
    <location>
        <begin position="310"/>
        <end position="635"/>
    </location>
</feature>
<dbReference type="PANTHER" id="PTHR22762:SF54">
    <property type="entry name" value="BCDNA.GH04962"/>
    <property type="match status" value="1"/>
</dbReference>
<dbReference type="Gene3D" id="3.20.20.80">
    <property type="entry name" value="Glycosidases"/>
    <property type="match status" value="1"/>
</dbReference>
<gene>
    <name evidence="13" type="ORF">PSACC_00384</name>
</gene>
<protein>
    <recommendedName>
        <fullName evidence="9">Glucosidase II subunit alpha</fullName>
    </recommendedName>
</protein>
<dbReference type="Gene3D" id="2.60.40.1180">
    <property type="entry name" value="Golgi alpha-mannosidase II"/>
    <property type="match status" value="2"/>
</dbReference>
<dbReference type="STRING" id="1246581.A0A2H9TPZ6"/>
<dbReference type="Gene3D" id="2.60.40.1760">
    <property type="entry name" value="glycosyl hydrolase (family 31)"/>
    <property type="match status" value="1"/>
</dbReference>
<feature type="domain" description="Glycoside hydrolase family 31 N-terminal" evidence="12">
    <location>
        <begin position="65"/>
        <end position="264"/>
    </location>
</feature>
<evidence type="ECO:0000256" key="8">
    <source>
        <dbReference type="ARBA" id="ARBA00023295"/>
    </source>
</evidence>
<evidence type="ECO:0000256" key="6">
    <source>
        <dbReference type="ARBA" id="ARBA00022824"/>
    </source>
</evidence>
<sequence>MAVPATAVKRHDFKTCQQSGFCSRLRGATGDWEASKVRLHPATPENSTNEVWWSLKNGNVILDAKLIAYEGGMVRLQVDEVGRKPTRYRIPSNDIVLEDQLVPVSFVAKHGVYAAEGVQVRITPTPFKLTVEQNEKPLIELNGAGMFNFESTAGPTEERFGQWSDPQPHGLQALGADIVFMDATHLMGIPEHATSLLLKSTRSTGETPSEYTEPYRLYNLDVFEYELDNPMALYGAIPFMLGVQAGQAATTGVFWNNPSETWIDVYTADSSAVGRQTHFMSEAGILDLFFFHGPTAATVLAQYYQVTGTPQLPPLFALGYHQCRWNYVDEDDLLEVNEQLDANDIPADVLWLDIEHTDGKRYFTWNKDAFPDPVGMQKQLVGRKLVTIVDPHLKKDDNYVVYRELVQRKLAVTTQDGKVFEGDCWPGRSVWPDFSNPLTRTWWKSLFNAKSYPGYTDTTYVWNDMNEPSVFNSAEITMPKSNLHGANEAVEHRNLHNLYGHYQQWATHTGLATSVRRPFVLTRAFYAGTHRTAFIWTGDNAAAFSHLRISVPMILSLGMTGMALAGADVGGFFGNPDPQLLVRWYQLAALQPFFRAHAHIDTKRREPWLAPEPYRRHIRDAIVLRYQLLPYIYTLAQSSSQVEDQFMLGDSLLVKAIGDANVQTTNISLPTDTIWYDYHSQERILLAGQVTVPVVMDRIPIFARGGRIIPRRCRLRRSASLMQHDPFTLTVFLDGDQQAHGRLYIDDGSTFDYRNGGFLDIQFAYIDNILAVKGVHGTATHLPAVLERVIIVGLATPPETVVLGTAALDFEFIHSVLTIKTGPVPLTDPAWKIAVSALS</sequence>
<comment type="caution">
    <text evidence="13">The sequence shown here is derived from an EMBL/GenBank/DDBJ whole genome shotgun (WGS) entry which is preliminary data.</text>
</comment>
<dbReference type="GO" id="GO:0030246">
    <property type="term" value="F:carbohydrate binding"/>
    <property type="evidence" value="ECO:0007669"/>
    <property type="project" value="InterPro"/>
</dbReference>
<dbReference type="GO" id="GO:0005788">
    <property type="term" value="C:endoplasmic reticulum lumen"/>
    <property type="evidence" value="ECO:0007669"/>
    <property type="project" value="EnsemblFungi"/>
</dbReference>
<comment type="similarity">
    <text evidence="3 10">Belongs to the glycosyl hydrolase 31 family.</text>
</comment>
<name>A0A2H9TPZ6_9FUNG</name>
<organism evidence="13 14">
    <name type="scientific">Paramicrosporidium saccamoebae</name>
    <dbReference type="NCBI Taxonomy" id="1246581"/>
    <lineage>
        <taxon>Eukaryota</taxon>
        <taxon>Fungi</taxon>
        <taxon>Fungi incertae sedis</taxon>
        <taxon>Cryptomycota</taxon>
        <taxon>Cryptomycota incertae sedis</taxon>
        <taxon>Paramicrosporidium</taxon>
    </lineage>
</organism>
<dbReference type="SUPFAM" id="SSF51011">
    <property type="entry name" value="Glycosyl hydrolase domain"/>
    <property type="match status" value="1"/>
</dbReference>
<keyword evidence="14" id="KW-1185">Reference proteome</keyword>
<keyword evidence="4" id="KW-0732">Signal</keyword>
<evidence type="ECO:0000256" key="3">
    <source>
        <dbReference type="ARBA" id="ARBA00007806"/>
    </source>
</evidence>
<evidence type="ECO:0000313" key="14">
    <source>
        <dbReference type="Proteomes" id="UP000240830"/>
    </source>
</evidence>
<evidence type="ECO:0000259" key="11">
    <source>
        <dbReference type="Pfam" id="PF01055"/>
    </source>
</evidence>
<dbReference type="GO" id="GO:0033919">
    <property type="term" value="F:glucan 1,3-alpha-glucosidase activity"/>
    <property type="evidence" value="ECO:0007669"/>
    <property type="project" value="EnsemblFungi"/>
</dbReference>
<dbReference type="GO" id="GO:0017177">
    <property type="term" value="C:glucosidase II complex"/>
    <property type="evidence" value="ECO:0007669"/>
    <property type="project" value="EnsemblFungi"/>
</dbReference>
<evidence type="ECO:0000313" key="13">
    <source>
        <dbReference type="EMBL" id="PJF19786.1"/>
    </source>
</evidence>
<dbReference type="Pfam" id="PF13802">
    <property type="entry name" value="Gal_mutarotas_2"/>
    <property type="match status" value="1"/>
</dbReference>
<evidence type="ECO:0000256" key="5">
    <source>
        <dbReference type="ARBA" id="ARBA00022801"/>
    </source>
</evidence>